<dbReference type="EMBL" id="LVWD01000026">
    <property type="protein sequence ID" value="OAD40999.1"/>
    <property type="molecule type" value="Genomic_DNA"/>
</dbReference>
<dbReference type="InterPro" id="IPR050389">
    <property type="entry name" value="LysR-type_TF"/>
</dbReference>
<reference evidence="6 9" key="2">
    <citation type="submission" date="2016-10" db="EMBL/GenBank/DDBJ databases">
        <title>Hydorgenophaga sp. LPB0072 isolated from gastropod.</title>
        <authorList>
            <person name="Kim E."/>
            <person name="Yi H."/>
        </authorList>
    </citation>
    <scope>NUCLEOTIDE SEQUENCE [LARGE SCALE GENOMIC DNA]</scope>
    <source>
        <strain evidence="6 9">LPB0072</strain>
    </source>
</reference>
<gene>
    <name evidence="6" type="ORF">LPB072_03510</name>
    <name evidence="7" type="ORF">LPB72_13750</name>
</gene>
<dbReference type="Proteomes" id="UP000185657">
    <property type="component" value="Unassembled WGS sequence"/>
</dbReference>
<dbReference type="PRINTS" id="PR00039">
    <property type="entry name" value="HTHLYSR"/>
</dbReference>
<dbReference type="InterPro" id="IPR005119">
    <property type="entry name" value="LysR_subst-bd"/>
</dbReference>
<keyword evidence="8" id="KW-1185">Reference proteome</keyword>
<dbReference type="SUPFAM" id="SSF53850">
    <property type="entry name" value="Periplasmic binding protein-like II"/>
    <property type="match status" value="1"/>
</dbReference>
<comment type="similarity">
    <text evidence="1">Belongs to the LysR transcriptional regulatory family.</text>
</comment>
<evidence type="ECO:0000256" key="4">
    <source>
        <dbReference type="ARBA" id="ARBA00023163"/>
    </source>
</evidence>
<dbReference type="Pfam" id="PF00126">
    <property type="entry name" value="HTH_1"/>
    <property type="match status" value="1"/>
</dbReference>
<dbReference type="PANTHER" id="PTHR30118:SF6">
    <property type="entry name" value="HTH-TYPE TRANSCRIPTIONAL REGULATOR LEUO"/>
    <property type="match status" value="1"/>
</dbReference>
<evidence type="ECO:0000256" key="1">
    <source>
        <dbReference type="ARBA" id="ARBA00009437"/>
    </source>
</evidence>
<evidence type="ECO:0000313" key="6">
    <source>
        <dbReference type="EMBL" id="AOW12055.1"/>
    </source>
</evidence>
<dbReference type="InterPro" id="IPR036390">
    <property type="entry name" value="WH_DNA-bd_sf"/>
</dbReference>
<name>A0A162SVR8_9BURK</name>
<dbReference type="KEGG" id="hyl:LPB072_03510"/>
<dbReference type="PANTHER" id="PTHR30118">
    <property type="entry name" value="HTH-TYPE TRANSCRIPTIONAL REGULATOR LEUO-RELATED"/>
    <property type="match status" value="1"/>
</dbReference>
<dbReference type="Gene3D" id="1.10.10.10">
    <property type="entry name" value="Winged helix-like DNA-binding domain superfamily/Winged helix DNA-binding domain"/>
    <property type="match status" value="1"/>
</dbReference>
<dbReference type="EMBL" id="CP017476">
    <property type="protein sequence ID" value="AOW12055.1"/>
    <property type="molecule type" value="Genomic_DNA"/>
</dbReference>
<keyword evidence="2" id="KW-0805">Transcription regulation</keyword>
<dbReference type="GO" id="GO:0003677">
    <property type="term" value="F:DNA binding"/>
    <property type="evidence" value="ECO:0007669"/>
    <property type="project" value="UniProtKB-KW"/>
</dbReference>
<dbReference type="RefSeq" id="WP_066091648.1">
    <property type="nucleotide sequence ID" value="NZ_CP017476.1"/>
</dbReference>
<reference evidence="7 8" key="1">
    <citation type="submission" date="2016-02" db="EMBL/GenBank/DDBJ databases">
        <title>Draft genome sequence of Hydrogenophaga sp. LPB0072.</title>
        <authorList>
            <person name="Shin S.-K."/>
            <person name="Yi H."/>
        </authorList>
    </citation>
    <scope>NUCLEOTIDE SEQUENCE [LARGE SCALE GENOMIC DNA]</scope>
    <source>
        <strain evidence="7 8">LPB0072</strain>
    </source>
</reference>
<dbReference type="Pfam" id="PF03466">
    <property type="entry name" value="LysR_substrate"/>
    <property type="match status" value="1"/>
</dbReference>
<dbReference type="SUPFAM" id="SSF46785">
    <property type="entry name" value="Winged helix' DNA-binding domain"/>
    <property type="match status" value="1"/>
</dbReference>
<dbReference type="Gene3D" id="3.40.190.10">
    <property type="entry name" value="Periplasmic binding protein-like II"/>
    <property type="match status" value="2"/>
</dbReference>
<dbReference type="AlphaFoldDB" id="A0A162SVR8"/>
<organism evidence="6 9">
    <name type="scientific">Hydrogenophaga crassostreae</name>
    <dbReference type="NCBI Taxonomy" id="1763535"/>
    <lineage>
        <taxon>Bacteria</taxon>
        <taxon>Pseudomonadati</taxon>
        <taxon>Pseudomonadota</taxon>
        <taxon>Betaproteobacteria</taxon>
        <taxon>Burkholderiales</taxon>
        <taxon>Comamonadaceae</taxon>
        <taxon>Hydrogenophaga</taxon>
    </lineage>
</organism>
<feature type="domain" description="HTH lysR-type" evidence="5">
    <location>
        <begin position="6"/>
        <end position="63"/>
    </location>
</feature>
<keyword evidence="4" id="KW-0804">Transcription</keyword>
<evidence type="ECO:0000256" key="3">
    <source>
        <dbReference type="ARBA" id="ARBA00023125"/>
    </source>
</evidence>
<protein>
    <submittedName>
        <fullName evidence="6">Nodulation protein NfeD</fullName>
    </submittedName>
</protein>
<dbReference type="Proteomes" id="UP000185680">
    <property type="component" value="Chromosome"/>
</dbReference>
<dbReference type="InterPro" id="IPR036388">
    <property type="entry name" value="WH-like_DNA-bd_sf"/>
</dbReference>
<evidence type="ECO:0000313" key="8">
    <source>
        <dbReference type="Proteomes" id="UP000185657"/>
    </source>
</evidence>
<evidence type="ECO:0000259" key="5">
    <source>
        <dbReference type="PROSITE" id="PS50931"/>
    </source>
</evidence>
<evidence type="ECO:0000256" key="2">
    <source>
        <dbReference type="ARBA" id="ARBA00023015"/>
    </source>
</evidence>
<dbReference type="STRING" id="1763535.LPB072_03510"/>
<sequence>MRFKNLDLNLLVALDALLTENNITRAAERVHLSQSAMSNALSRLRDYFNDPLLVQVGRTMEPTPRAEVLREAVHDLLLRIDTTVAALPEFDPTTSDREFTLFVSDYTMEILIPHVLAIASRLGSKVRFKLQPQSNSPDRALERGETDLLIIPKAYVSQEHPSVTLFKDEFVCIAWRDSQIARGELTPERYANAGHIVMRPQGTSQPAFEEWFIKRYGVSRLTQVSTYSFTAMPFLVIGTEMITTIHERLARRLVPSLPIKLMPIPVPMPALEQTMQWHKYRAQDPGLIWLRSLMQQASLAIDAPEASG</sequence>
<dbReference type="InterPro" id="IPR000847">
    <property type="entry name" value="LysR_HTH_N"/>
</dbReference>
<accession>A0A162SVR8</accession>
<evidence type="ECO:0000313" key="9">
    <source>
        <dbReference type="Proteomes" id="UP000185680"/>
    </source>
</evidence>
<proteinExistence type="inferred from homology"/>
<evidence type="ECO:0000313" key="7">
    <source>
        <dbReference type="EMBL" id="OAD40999.1"/>
    </source>
</evidence>
<dbReference type="GO" id="GO:0003700">
    <property type="term" value="F:DNA-binding transcription factor activity"/>
    <property type="evidence" value="ECO:0007669"/>
    <property type="project" value="InterPro"/>
</dbReference>
<dbReference type="OrthoDB" id="5495633at2"/>
<keyword evidence="3" id="KW-0238">DNA-binding</keyword>
<dbReference type="PROSITE" id="PS50931">
    <property type="entry name" value="HTH_LYSR"/>
    <property type="match status" value="1"/>
</dbReference>